<proteinExistence type="predicted"/>
<gene>
    <name evidence="2" type="ORF">GCM10017567_73250</name>
</gene>
<evidence type="ECO:0000313" key="2">
    <source>
        <dbReference type="EMBL" id="GHG41119.1"/>
    </source>
</evidence>
<feature type="region of interest" description="Disordered" evidence="1">
    <location>
        <begin position="80"/>
        <end position="108"/>
    </location>
</feature>
<name>A0ABQ3KRG6_9PSEU</name>
<keyword evidence="3" id="KW-1185">Reference proteome</keyword>
<feature type="compositionally biased region" description="Basic residues" evidence="1">
    <location>
        <begin position="82"/>
        <end position="93"/>
    </location>
</feature>
<dbReference type="EMBL" id="BNAW01000050">
    <property type="protein sequence ID" value="GHG41119.1"/>
    <property type="molecule type" value="Genomic_DNA"/>
</dbReference>
<organism evidence="2 3">
    <name type="scientific">Amycolatopsis bullii</name>
    <dbReference type="NCBI Taxonomy" id="941987"/>
    <lineage>
        <taxon>Bacteria</taxon>
        <taxon>Bacillati</taxon>
        <taxon>Actinomycetota</taxon>
        <taxon>Actinomycetes</taxon>
        <taxon>Pseudonocardiales</taxon>
        <taxon>Pseudonocardiaceae</taxon>
        <taxon>Amycolatopsis</taxon>
    </lineage>
</organism>
<evidence type="ECO:0000256" key="1">
    <source>
        <dbReference type="SAM" id="MobiDB-lite"/>
    </source>
</evidence>
<accession>A0ABQ3KRG6</accession>
<sequence length="108" mass="11488">MPVMGKAQLETGLAAFKAAPAAILGLANRYGGLGIPGAACRIVVPDGKPDAASRWLSTAPRGVHTTKGFPRQATGDLVYTPRARKTRWQRLARRTNSGRTPPPPEWTG</sequence>
<dbReference type="Proteomes" id="UP000649955">
    <property type="component" value="Unassembled WGS sequence"/>
</dbReference>
<reference evidence="3" key="1">
    <citation type="journal article" date="2019" name="Int. J. Syst. Evol. Microbiol.">
        <title>The Global Catalogue of Microorganisms (GCM) 10K type strain sequencing project: providing services to taxonomists for standard genome sequencing and annotation.</title>
        <authorList>
            <consortium name="The Broad Institute Genomics Platform"/>
            <consortium name="The Broad Institute Genome Sequencing Center for Infectious Disease"/>
            <person name="Wu L."/>
            <person name="Ma J."/>
        </authorList>
    </citation>
    <scope>NUCLEOTIDE SEQUENCE [LARGE SCALE GENOMIC DNA]</scope>
    <source>
        <strain evidence="3">CGMCC 4.7680</strain>
    </source>
</reference>
<evidence type="ECO:0000313" key="3">
    <source>
        <dbReference type="Proteomes" id="UP000649955"/>
    </source>
</evidence>
<protein>
    <submittedName>
        <fullName evidence="2">Uncharacterized protein</fullName>
    </submittedName>
</protein>
<comment type="caution">
    <text evidence="2">The sequence shown here is derived from an EMBL/GenBank/DDBJ whole genome shotgun (WGS) entry which is preliminary data.</text>
</comment>